<evidence type="ECO:0000313" key="2">
    <source>
        <dbReference type="Proteomes" id="UP000076643"/>
    </source>
</evidence>
<reference evidence="1 2" key="1">
    <citation type="submission" date="2013-07" db="EMBL/GenBank/DDBJ databases">
        <title>Comparative Genomic and Metabolomic Analysis of Twelve Strains of Pseudoalteromonas luteoviolacea.</title>
        <authorList>
            <person name="Vynne N.G."/>
            <person name="Mansson M."/>
            <person name="Gram L."/>
        </authorList>
    </citation>
    <scope>NUCLEOTIDE SEQUENCE [LARGE SCALE GENOMIC DNA]</scope>
    <source>
        <strain evidence="1 2">DSM 6061</strain>
    </source>
</reference>
<evidence type="ECO:0000313" key="1">
    <source>
        <dbReference type="EMBL" id="KZN47821.1"/>
    </source>
</evidence>
<name>A0A167CLX9_9GAMM</name>
<dbReference type="RefSeq" id="WP_211270584.1">
    <property type="nucleotide sequence ID" value="NZ_AUYB01000010.1"/>
</dbReference>
<organism evidence="1 2">
    <name type="scientific">Pseudoalteromonas luteoviolacea DSM 6061</name>
    <dbReference type="NCBI Taxonomy" id="1365250"/>
    <lineage>
        <taxon>Bacteria</taxon>
        <taxon>Pseudomonadati</taxon>
        <taxon>Pseudomonadota</taxon>
        <taxon>Gammaproteobacteria</taxon>
        <taxon>Alteromonadales</taxon>
        <taxon>Pseudoalteromonadaceae</taxon>
        <taxon>Pseudoalteromonas</taxon>
    </lineage>
</organism>
<dbReference type="PATRIC" id="fig|1365250.3.peg.106"/>
<comment type="caution">
    <text evidence="1">The sequence shown here is derived from an EMBL/GenBank/DDBJ whole genome shotgun (WGS) entry which is preliminary data.</text>
</comment>
<gene>
    <name evidence="1" type="ORF">N475_25515</name>
</gene>
<dbReference type="EMBL" id="AUYB01000010">
    <property type="protein sequence ID" value="KZN47821.1"/>
    <property type="molecule type" value="Genomic_DNA"/>
</dbReference>
<proteinExistence type="predicted"/>
<accession>A0A167CLX9</accession>
<keyword evidence="2" id="KW-1185">Reference proteome</keyword>
<protein>
    <submittedName>
        <fullName evidence="1">Uncharacterized protein</fullName>
    </submittedName>
</protein>
<dbReference type="GeneID" id="66976949"/>
<sequence length="41" mass="4407">MNNVLKLQEMASTTEADVQSWSTLSGVCRTLAAQEAPSIQP</sequence>
<dbReference type="AlphaFoldDB" id="A0A167CLX9"/>
<dbReference type="Proteomes" id="UP000076643">
    <property type="component" value="Unassembled WGS sequence"/>
</dbReference>
<dbReference type="NCBIfam" id="NF038154">
    <property type="entry name" value="lanthi_III_a"/>
    <property type="match status" value="1"/>
</dbReference>